<keyword evidence="1" id="KW-0472">Membrane</keyword>
<reference evidence="2 3" key="1">
    <citation type="submission" date="2014-07" db="EMBL/GenBank/DDBJ databases">
        <title>Draft genome sequence of Thalassospira xianhensis P-4 (MCCC 1A02616).</title>
        <authorList>
            <person name="Lai Q."/>
            <person name="Shao Z."/>
        </authorList>
    </citation>
    <scope>NUCLEOTIDE SEQUENCE [LARGE SCALE GENOMIC DNA]</scope>
    <source>
        <strain evidence="2 3">MCCC 1A02616</strain>
    </source>
</reference>
<dbReference type="AlphaFoldDB" id="A0A367UHI8"/>
<protein>
    <submittedName>
        <fullName evidence="2">Uncharacterized protein</fullName>
    </submittedName>
</protein>
<dbReference type="Proteomes" id="UP000252419">
    <property type="component" value="Unassembled WGS sequence"/>
</dbReference>
<dbReference type="RefSeq" id="WP_114120089.1">
    <property type="nucleotide sequence ID" value="NZ_JPWA01000001.1"/>
</dbReference>
<evidence type="ECO:0000256" key="1">
    <source>
        <dbReference type="SAM" id="Phobius"/>
    </source>
</evidence>
<proteinExistence type="predicted"/>
<keyword evidence="3" id="KW-1185">Reference proteome</keyword>
<gene>
    <name evidence="2" type="ORF">TH5_00705</name>
</gene>
<feature type="transmembrane region" description="Helical" evidence="1">
    <location>
        <begin position="26"/>
        <end position="45"/>
    </location>
</feature>
<organism evidence="2 3">
    <name type="scientific">Thalassospira xianhensis MCCC 1A02616</name>
    <dbReference type="NCBI Taxonomy" id="1177929"/>
    <lineage>
        <taxon>Bacteria</taxon>
        <taxon>Pseudomonadati</taxon>
        <taxon>Pseudomonadota</taxon>
        <taxon>Alphaproteobacteria</taxon>
        <taxon>Rhodospirillales</taxon>
        <taxon>Thalassospiraceae</taxon>
        <taxon>Thalassospira</taxon>
    </lineage>
</organism>
<feature type="transmembrane region" description="Helical" evidence="1">
    <location>
        <begin position="51"/>
        <end position="71"/>
    </location>
</feature>
<keyword evidence="1" id="KW-0812">Transmembrane</keyword>
<evidence type="ECO:0000313" key="3">
    <source>
        <dbReference type="Proteomes" id="UP000252419"/>
    </source>
</evidence>
<name>A0A367UHI8_9PROT</name>
<dbReference type="EMBL" id="JPWA01000001">
    <property type="protein sequence ID" value="RCK07629.1"/>
    <property type="molecule type" value="Genomic_DNA"/>
</dbReference>
<keyword evidence="1" id="KW-1133">Transmembrane helix</keyword>
<accession>A0A367UHI8</accession>
<comment type="caution">
    <text evidence="2">The sequence shown here is derived from an EMBL/GenBank/DDBJ whole genome shotgun (WGS) entry which is preliminary data.</text>
</comment>
<evidence type="ECO:0000313" key="2">
    <source>
        <dbReference type="EMBL" id="RCK07629.1"/>
    </source>
</evidence>
<sequence>MLQVKSKAPQGKQEEIIKQFFRAKSAVRWCGFVLFSVAAICSLFVSTPYQLLSHTQVVCIATIATCLLLAAHHKDKV</sequence>